<accession>A0A926VKA8</accession>
<evidence type="ECO:0000313" key="2">
    <source>
        <dbReference type="Proteomes" id="UP000641646"/>
    </source>
</evidence>
<dbReference type="EMBL" id="JACJPW010000118">
    <property type="protein sequence ID" value="MBD2185385.1"/>
    <property type="molecule type" value="Genomic_DNA"/>
</dbReference>
<keyword evidence="2" id="KW-1185">Reference proteome</keyword>
<dbReference type="AlphaFoldDB" id="A0A926VKA8"/>
<organism evidence="1 2">
    <name type="scientific">Aerosakkonema funiforme FACHB-1375</name>
    <dbReference type="NCBI Taxonomy" id="2949571"/>
    <lineage>
        <taxon>Bacteria</taxon>
        <taxon>Bacillati</taxon>
        <taxon>Cyanobacteriota</taxon>
        <taxon>Cyanophyceae</taxon>
        <taxon>Oscillatoriophycideae</taxon>
        <taxon>Aerosakkonematales</taxon>
        <taxon>Aerosakkonemataceae</taxon>
        <taxon>Aerosakkonema</taxon>
    </lineage>
</organism>
<evidence type="ECO:0000313" key="1">
    <source>
        <dbReference type="EMBL" id="MBD2185385.1"/>
    </source>
</evidence>
<proteinExistence type="predicted"/>
<reference evidence="1" key="2">
    <citation type="submission" date="2020-08" db="EMBL/GenBank/DDBJ databases">
        <authorList>
            <person name="Chen M."/>
            <person name="Teng W."/>
            <person name="Zhao L."/>
            <person name="Hu C."/>
            <person name="Zhou Y."/>
            <person name="Han B."/>
            <person name="Song L."/>
            <person name="Shu W."/>
        </authorList>
    </citation>
    <scope>NUCLEOTIDE SEQUENCE</scope>
    <source>
        <strain evidence="1">FACHB-1375</strain>
    </source>
</reference>
<dbReference type="Proteomes" id="UP000641646">
    <property type="component" value="Unassembled WGS sequence"/>
</dbReference>
<comment type="caution">
    <text evidence="1">The sequence shown here is derived from an EMBL/GenBank/DDBJ whole genome shotgun (WGS) entry which is preliminary data.</text>
</comment>
<gene>
    <name evidence="1" type="ORF">H6G03_30635</name>
</gene>
<name>A0A926VKA8_9CYAN</name>
<protein>
    <submittedName>
        <fullName evidence="1">Uncharacterized protein</fullName>
    </submittedName>
</protein>
<reference evidence="1" key="1">
    <citation type="journal article" date="2015" name="ISME J.">
        <title>Draft Genome Sequence of Streptomyces incarnatus NRRL8089, which Produces the Nucleoside Antibiotic Sinefungin.</title>
        <authorList>
            <person name="Oshima K."/>
            <person name="Hattori M."/>
            <person name="Shimizu H."/>
            <person name="Fukuda K."/>
            <person name="Nemoto M."/>
            <person name="Inagaki K."/>
            <person name="Tamura T."/>
        </authorList>
    </citation>
    <scope>NUCLEOTIDE SEQUENCE</scope>
    <source>
        <strain evidence="1">FACHB-1375</strain>
    </source>
</reference>
<sequence length="57" mass="6412">MALILLPVAVEQPFQPLSSTLKTKIDLRACVRPNSRKVKGQRAVKLEADTYSLEKCR</sequence>